<accession>A0A1G8S3Z9</accession>
<name>A0A1G8S3Z9_9FLAO</name>
<dbReference type="OrthoDB" id="1201186at2"/>
<protein>
    <recommendedName>
        <fullName evidence="3">Ferredoxin subunit of nitrite reductase or a ring-hydroxylating dioxygenase</fullName>
    </recommendedName>
</protein>
<keyword evidence="2" id="KW-1185">Reference proteome</keyword>
<dbReference type="AlphaFoldDB" id="A0A1G8S3Z9"/>
<sequence length="142" mass="15919">MKKHLLYLLIFPLFLCCSKDENKRNTNPFLPDYSFSIIIDPDLPLYAELKTAINPVLITSANVGVNGIFVIKISDTNFLAWEANCPNQYPSECSRMVKLNNTTAKCNCDGLEYSLLTGVGGGNYTLKPYRVEILGTTIRVYN</sequence>
<organism evidence="1 2">
    <name type="scientific">Flavobacterium noncentrifugens</name>
    <dbReference type="NCBI Taxonomy" id="1128970"/>
    <lineage>
        <taxon>Bacteria</taxon>
        <taxon>Pseudomonadati</taxon>
        <taxon>Bacteroidota</taxon>
        <taxon>Flavobacteriia</taxon>
        <taxon>Flavobacteriales</taxon>
        <taxon>Flavobacteriaceae</taxon>
        <taxon>Flavobacterium</taxon>
    </lineage>
</organism>
<dbReference type="STRING" id="1128970.SAMN04487935_0393"/>
<dbReference type="Proteomes" id="UP000199580">
    <property type="component" value="Unassembled WGS sequence"/>
</dbReference>
<evidence type="ECO:0008006" key="3">
    <source>
        <dbReference type="Google" id="ProtNLM"/>
    </source>
</evidence>
<dbReference type="RefSeq" id="WP_091391601.1">
    <property type="nucleotide sequence ID" value="NZ_BKAI01000001.1"/>
</dbReference>
<evidence type="ECO:0000313" key="1">
    <source>
        <dbReference type="EMBL" id="SDJ23872.1"/>
    </source>
</evidence>
<evidence type="ECO:0000313" key="2">
    <source>
        <dbReference type="Proteomes" id="UP000199580"/>
    </source>
</evidence>
<dbReference type="EMBL" id="FNEZ01000001">
    <property type="protein sequence ID" value="SDJ23872.1"/>
    <property type="molecule type" value="Genomic_DNA"/>
</dbReference>
<gene>
    <name evidence="1" type="ORF">SAMN04487935_0393</name>
</gene>
<reference evidence="1 2" key="1">
    <citation type="submission" date="2016-10" db="EMBL/GenBank/DDBJ databases">
        <authorList>
            <person name="de Groot N.N."/>
        </authorList>
    </citation>
    <scope>NUCLEOTIDE SEQUENCE [LARGE SCALE GENOMIC DNA]</scope>
    <source>
        <strain evidence="1 2">CGMCC 1.10076</strain>
    </source>
</reference>
<proteinExistence type="predicted"/>